<dbReference type="InterPro" id="IPR032831">
    <property type="entry name" value="LptM_cons"/>
</dbReference>
<keyword evidence="10" id="KW-1185">Reference proteome</keyword>
<name>A0A437P551_9HYPH</name>
<reference evidence="9 10" key="1">
    <citation type="submission" date="2019-01" db="EMBL/GenBank/DDBJ databases">
        <authorList>
            <person name="Chen W.-M."/>
        </authorList>
    </citation>
    <scope>NUCLEOTIDE SEQUENCE [LARGE SCALE GENOMIC DNA]</scope>
    <source>
        <strain evidence="9 10">TER-1</strain>
    </source>
</reference>
<gene>
    <name evidence="9" type="ORF">EOE48_13560</name>
</gene>
<sequence>MSPRPSTLAALGLIALALCACGRRGPLETPQAGIPAGQSAPARRDTVAGSAATNQTTLPRGVGLAAGGTEPEEGDELPASALAAPGLIPTPTQSSSSRRKGLRIPPGPFPLDPLL</sequence>
<evidence type="ECO:0000256" key="2">
    <source>
        <dbReference type="ARBA" id="ARBA00022729"/>
    </source>
</evidence>
<dbReference type="PROSITE" id="PS51257">
    <property type="entry name" value="PROKAR_LIPOPROTEIN"/>
    <property type="match status" value="1"/>
</dbReference>
<accession>A0A437P551</accession>
<organism evidence="9 10">
    <name type="scientific">Methylobacterium oryzihabitans</name>
    <dbReference type="NCBI Taxonomy" id="2499852"/>
    <lineage>
        <taxon>Bacteria</taxon>
        <taxon>Pseudomonadati</taxon>
        <taxon>Pseudomonadota</taxon>
        <taxon>Alphaproteobacteria</taxon>
        <taxon>Hyphomicrobiales</taxon>
        <taxon>Methylobacteriaceae</taxon>
        <taxon>Methylobacterium</taxon>
    </lineage>
</organism>
<comment type="subcellular location">
    <subcellularLocation>
        <location evidence="1">Cell outer membrane</location>
        <topology evidence="1">Lipid-anchor</topology>
    </subcellularLocation>
</comment>
<evidence type="ECO:0000256" key="7">
    <source>
        <dbReference type="SAM" id="MobiDB-lite"/>
    </source>
</evidence>
<dbReference type="EMBL" id="SACP01000012">
    <property type="protein sequence ID" value="RVU17415.1"/>
    <property type="molecule type" value="Genomic_DNA"/>
</dbReference>
<keyword evidence="2 8" id="KW-0732">Signal</keyword>
<evidence type="ECO:0000256" key="5">
    <source>
        <dbReference type="ARBA" id="ARBA00023237"/>
    </source>
</evidence>
<dbReference type="OrthoDB" id="8020981at2"/>
<evidence type="ECO:0000256" key="4">
    <source>
        <dbReference type="ARBA" id="ARBA00023139"/>
    </source>
</evidence>
<feature type="signal peptide" evidence="8">
    <location>
        <begin position="1"/>
        <end position="20"/>
    </location>
</feature>
<keyword evidence="3" id="KW-0472">Membrane</keyword>
<dbReference type="Proteomes" id="UP000286997">
    <property type="component" value="Unassembled WGS sequence"/>
</dbReference>
<dbReference type="RefSeq" id="WP_127729883.1">
    <property type="nucleotide sequence ID" value="NZ_SACP01000012.1"/>
</dbReference>
<dbReference type="AlphaFoldDB" id="A0A437P551"/>
<proteinExistence type="predicted"/>
<keyword evidence="5" id="KW-0998">Cell outer membrane</keyword>
<feature type="chain" id="PRO_5019171278" description="Lipoprotein" evidence="8">
    <location>
        <begin position="21"/>
        <end position="115"/>
    </location>
</feature>
<evidence type="ECO:0008006" key="11">
    <source>
        <dbReference type="Google" id="ProtNLM"/>
    </source>
</evidence>
<evidence type="ECO:0000256" key="1">
    <source>
        <dbReference type="ARBA" id="ARBA00004459"/>
    </source>
</evidence>
<dbReference type="NCBIfam" id="NF047847">
    <property type="entry name" value="SS_mature_LptM"/>
    <property type="match status" value="1"/>
</dbReference>
<feature type="compositionally biased region" description="Pro residues" evidence="7">
    <location>
        <begin position="105"/>
        <end position="115"/>
    </location>
</feature>
<feature type="region of interest" description="Disordered" evidence="7">
    <location>
        <begin position="27"/>
        <end position="115"/>
    </location>
</feature>
<keyword evidence="4" id="KW-0564">Palmitate</keyword>
<evidence type="ECO:0000256" key="8">
    <source>
        <dbReference type="SAM" id="SignalP"/>
    </source>
</evidence>
<evidence type="ECO:0000256" key="3">
    <source>
        <dbReference type="ARBA" id="ARBA00023136"/>
    </source>
</evidence>
<keyword evidence="6" id="KW-0449">Lipoprotein</keyword>
<evidence type="ECO:0000256" key="6">
    <source>
        <dbReference type="ARBA" id="ARBA00023288"/>
    </source>
</evidence>
<protein>
    <recommendedName>
        <fullName evidence="11">Lipoprotein</fullName>
    </recommendedName>
</protein>
<comment type="caution">
    <text evidence="9">The sequence shown here is derived from an EMBL/GenBank/DDBJ whole genome shotgun (WGS) entry which is preliminary data.</text>
</comment>
<evidence type="ECO:0000313" key="10">
    <source>
        <dbReference type="Proteomes" id="UP000286997"/>
    </source>
</evidence>
<evidence type="ECO:0000313" key="9">
    <source>
        <dbReference type="EMBL" id="RVU17415.1"/>
    </source>
</evidence>